<name>A0A3G5AP94_9ACAR</name>
<organism evidence="2">
    <name type="scientific">Tetranychus evansi</name>
    <name type="common">red spider mite</name>
    <dbReference type="NCBI Taxonomy" id="178897"/>
    <lineage>
        <taxon>Eukaryota</taxon>
        <taxon>Metazoa</taxon>
        <taxon>Ecdysozoa</taxon>
        <taxon>Arthropoda</taxon>
        <taxon>Chelicerata</taxon>
        <taxon>Arachnida</taxon>
        <taxon>Acari</taxon>
        <taxon>Acariformes</taxon>
        <taxon>Trombidiformes</taxon>
        <taxon>Prostigmata</taxon>
        <taxon>Eleutherengona</taxon>
        <taxon>Raphignathae</taxon>
        <taxon>Tetranychoidea</taxon>
        <taxon>Tetranychidae</taxon>
        <taxon>Tetranychus</taxon>
    </lineage>
</organism>
<sequence>MKFSIVVIAFVLTASSVSSDDSQKYFDFFVKAAPSYVTFWAKGLPGWNAKSSLKSNVLSFVNGPNGPGWNSDLSKDQNVENIIKAFNVVDDKKTLAENIRNFINYFVDEMGFSSLFPKGEMEQTVFNKLVSDLKINESELNKPVIAAIQQWINSFGDLKDLTGNDFITGVLGKAINVLGAPTVSPSNTLDDIITGFINAWARRS</sequence>
<evidence type="ECO:0000256" key="1">
    <source>
        <dbReference type="SAM" id="SignalP"/>
    </source>
</evidence>
<dbReference type="AlphaFoldDB" id="A0A3G5AP94"/>
<feature type="signal peptide" evidence="1">
    <location>
        <begin position="1"/>
        <end position="19"/>
    </location>
</feature>
<proteinExistence type="evidence at transcript level"/>
<evidence type="ECO:0000313" key="2">
    <source>
        <dbReference type="EMBL" id="AYV89174.1"/>
    </source>
</evidence>
<protein>
    <submittedName>
        <fullName evidence="2">Uncharacterized protein LOC107367047 isoform X4</fullName>
    </submittedName>
</protein>
<dbReference type="EMBL" id="MH979719">
    <property type="protein sequence ID" value="AYV89174.1"/>
    <property type="molecule type" value="mRNA"/>
</dbReference>
<feature type="chain" id="PRO_5018149224" evidence="1">
    <location>
        <begin position="20"/>
        <end position="204"/>
    </location>
</feature>
<accession>A0A3G5AP94</accession>
<keyword evidence="1" id="KW-0732">Signal</keyword>
<reference evidence="2" key="1">
    <citation type="submission" date="2018-09" db="EMBL/GenBank/DDBJ databases">
        <title>Identification of saliva proteins of spider mite Tetranychus evansi by transcriptome and LC-MS/MS approach.</title>
        <authorList>
            <person name="Huang H.-J."/>
            <person name="Cui J.-R."/>
            <person name="Hong X.-Y."/>
        </authorList>
    </citation>
    <scope>NUCLEOTIDE SEQUENCE</scope>
</reference>